<evidence type="ECO:0000313" key="2">
    <source>
        <dbReference type="Proteomes" id="UP001251217"/>
    </source>
</evidence>
<name>A0ABU1XGM6_9NOCA</name>
<sequence length="124" mass="13358">MFATNHLGHFALVAHLAPLPTAAPRGRVITVGSFAARSERLDLTDLQSEPDYRPKRTYGRSKLARMLFGFELDRRLRASGADTASIVATPVTHMTDPDAAAELWAAGAELTGVDPLDCPATSIR</sequence>
<gene>
    <name evidence="1" type="ORF">J2W56_003455</name>
</gene>
<protein>
    <submittedName>
        <fullName evidence="1">NAD(P)-dependent dehydrogenase (Short-subunit alcohol dehydrogenase family)</fullName>
    </submittedName>
</protein>
<keyword evidence="2" id="KW-1185">Reference proteome</keyword>
<accession>A0ABU1XGM6</accession>
<dbReference type="Proteomes" id="UP001251217">
    <property type="component" value="Unassembled WGS sequence"/>
</dbReference>
<dbReference type="InterPro" id="IPR036291">
    <property type="entry name" value="NAD(P)-bd_dom_sf"/>
</dbReference>
<reference evidence="1 2" key="1">
    <citation type="submission" date="2023-07" db="EMBL/GenBank/DDBJ databases">
        <title>Sorghum-associated microbial communities from plants grown in Nebraska, USA.</title>
        <authorList>
            <person name="Schachtman D."/>
        </authorList>
    </citation>
    <scope>NUCLEOTIDE SEQUENCE [LARGE SCALE GENOMIC DNA]</scope>
    <source>
        <strain evidence="1 2">4272</strain>
    </source>
</reference>
<dbReference type="EMBL" id="JAVDWW010000005">
    <property type="protein sequence ID" value="MDR7169711.1"/>
    <property type="molecule type" value="Genomic_DNA"/>
</dbReference>
<dbReference type="Gene3D" id="3.40.50.720">
    <property type="entry name" value="NAD(P)-binding Rossmann-like Domain"/>
    <property type="match status" value="1"/>
</dbReference>
<dbReference type="RefSeq" id="WP_310402990.1">
    <property type="nucleotide sequence ID" value="NZ_JAVDWW010000005.1"/>
</dbReference>
<dbReference type="PANTHER" id="PTHR43647:SF2">
    <property type="entry name" value="DEHYDROGENASE"/>
    <property type="match status" value="1"/>
</dbReference>
<evidence type="ECO:0000313" key="1">
    <source>
        <dbReference type="EMBL" id="MDR7169711.1"/>
    </source>
</evidence>
<dbReference type="SUPFAM" id="SSF51735">
    <property type="entry name" value="NAD(P)-binding Rossmann-fold domains"/>
    <property type="match status" value="1"/>
</dbReference>
<proteinExistence type="predicted"/>
<dbReference type="InterPro" id="IPR051593">
    <property type="entry name" value="Ergosterol_Biosynth_ERG27"/>
</dbReference>
<dbReference type="PANTHER" id="PTHR43647">
    <property type="entry name" value="DEHYDROGENASE"/>
    <property type="match status" value="1"/>
</dbReference>
<organism evidence="1 2">
    <name type="scientific">Nocardia kruczakiae</name>
    <dbReference type="NCBI Taxonomy" id="261477"/>
    <lineage>
        <taxon>Bacteria</taxon>
        <taxon>Bacillati</taxon>
        <taxon>Actinomycetota</taxon>
        <taxon>Actinomycetes</taxon>
        <taxon>Mycobacteriales</taxon>
        <taxon>Nocardiaceae</taxon>
        <taxon>Nocardia</taxon>
    </lineage>
</organism>
<comment type="caution">
    <text evidence="1">The sequence shown here is derived from an EMBL/GenBank/DDBJ whole genome shotgun (WGS) entry which is preliminary data.</text>
</comment>